<proteinExistence type="predicted"/>
<feature type="transmembrane region" description="Helical" evidence="1">
    <location>
        <begin position="54"/>
        <end position="77"/>
    </location>
</feature>
<evidence type="ECO:0000313" key="2">
    <source>
        <dbReference type="EMBL" id="CAL5130927.1"/>
    </source>
</evidence>
<protein>
    <recommendedName>
        <fullName evidence="4">Autophagy-related protein 9</fullName>
    </recommendedName>
</protein>
<comment type="caution">
    <text evidence="2">The sequence shown here is derived from an EMBL/GenBank/DDBJ whole genome shotgun (WGS) entry which is preliminary data.</text>
</comment>
<dbReference type="EMBL" id="CAXLJL010000078">
    <property type="protein sequence ID" value="CAL5130927.1"/>
    <property type="molecule type" value="Genomic_DNA"/>
</dbReference>
<gene>
    <name evidence="2" type="ORF">CDAUBV1_LOCUS3129</name>
</gene>
<name>A0AAV2T624_CALDB</name>
<evidence type="ECO:0000256" key="1">
    <source>
        <dbReference type="SAM" id="Phobius"/>
    </source>
</evidence>
<keyword evidence="1" id="KW-1133">Transmembrane helix</keyword>
<reference evidence="2" key="1">
    <citation type="submission" date="2024-06" db="EMBL/GenBank/DDBJ databases">
        <authorList>
            <person name="Liu X."/>
            <person name="Lenzi L."/>
            <person name="Haldenby T S."/>
            <person name="Uol C."/>
        </authorList>
    </citation>
    <scope>NUCLEOTIDE SEQUENCE</scope>
</reference>
<dbReference type="AlphaFoldDB" id="A0AAV2T624"/>
<evidence type="ECO:0000313" key="3">
    <source>
        <dbReference type="Proteomes" id="UP001497525"/>
    </source>
</evidence>
<organism evidence="2 3">
    <name type="scientific">Calicophoron daubneyi</name>
    <name type="common">Rumen fluke</name>
    <name type="synonym">Paramphistomum daubneyi</name>
    <dbReference type="NCBI Taxonomy" id="300641"/>
    <lineage>
        <taxon>Eukaryota</taxon>
        <taxon>Metazoa</taxon>
        <taxon>Spiralia</taxon>
        <taxon>Lophotrochozoa</taxon>
        <taxon>Platyhelminthes</taxon>
        <taxon>Trematoda</taxon>
        <taxon>Digenea</taxon>
        <taxon>Plagiorchiida</taxon>
        <taxon>Pronocephalata</taxon>
        <taxon>Paramphistomoidea</taxon>
        <taxon>Paramphistomidae</taxon>
        <taxon>Calicophoron</taxon>
    </lineage>
</organism>
<sequence>MGDVVLPEEYPESMAKSPDVLSFYGGPYDKSTWEPEPIQTSLSGDFTNTWELSVIIYDVFFIVLMAALLLGQLTLLYRGACHLYEYLTNRFFLGQKLADFKVEDWNKVHILRYTNNQVDYVGGDTDEYEFHTEDYQELARVLNFVDEHCGA</sequence>
<keyword evidence="1" id="KW-0812">Transmembrane</keyword>
<keyword evidence="1" id="KW-0472">Membrane</keyword>
<evidence type="ECO:0008006" key="4">
    <source>
        <dbReference type="Google" id="ProtNLM"/>
    </source>
</evidence>
<accession>A0AAV2T624</accession>
<dbReference type="Proteomes" id="UP001497525">
    <property type="component" value="Unassembled WGS sequence"/>
</dbReference>